<gene>
    <name evidence="3" type="ORF">DNFV4_04475</name>
</gene>
<dbReference type="EMBL" id="OX365700">
    <property type="protein sequence ID" value="CAI4034033.1"/>
    <property type="molecule type" value="Genomic_DNA"/>
</dbReference>
<proteinExistence type="predicted"/>
<name>A0AA86N3D1_9BACT</name>
<feature type="transmembrane region" description="Helical" evidence="1">
    <location>
        <begin position="36"/>
        <end position="55"/>
    </location>
</feature>
<accession>A0AA86N3D1</accession>
<keyword evidence="1" id="KW-0472">Membrane</keyword>
<dbReference type="Pfam" id="PF12358">
    <property type="entry name" value="DUF3644"/>
    <property type="match status" value="1"/>
</dbReference>
<evidence type="ECO:0000256" key="1">
    <source>
        <dbReference type="SAM" id="Phobius"/>
    </source>
</evidence>
<evidence type="ECO:0000313" key="3">
    <source>
        <dbReference type="EMBL" id="CAI4034033.1"/>
    </source>
</evidence>
<feature type="domain" description="DUF3644" evidence="2">
    <location>
        <begin position="11"/>
        <end position="188"/>
    </location>
</feature>
<reference evidence="3" key="1">
    <citation type="submission" date="2022-10" db="EMBL/GenBank/DDBJ databases">
        <authorList>
            <person name="Koch H."/>
        </authorList>
    </citation>
    <scope>NUCLEOTIDE SEQUENCE</scope>
    <source>
        <strain evidence="3">DNF</strain>
    </source>
</reference>
<keyword evidence="1" id="KW-1133">Transmembrane helix</keyword>
<dbReference type="KEGG" id="nti:DNFV4_04475"/>
<organism evidence="3 4">
    <name type="scientific">Nitrospira tepida</name>
    <dbReference type="NCBI Taxonomy" id="2973512"/>
    <lineage>
        <taxon>Bacteria</taxon>
        <taxon>Pseudomonadati</taxon>
        <taxon>Nitrospirota</taxon>
        <taxon>Nitrospiria</taxon>
        <taxon>Nitrospirales</taxon>
        <taxon>Nitrospiraceae</taxon>
        <taxon>Nitrospira</taxon>
    </lineage>
</organism>
<keyword evidence="1" id="KW-0812">Transmembrane</keyword>
<evidence type="ECO:0000313" key="4">
    <source>
        <dbReference type="Proteomes" id="UP001179121"/>
    </source>
</evidence>
<dbReference type="Proteomes" id="UP001179121">
    <property type="component" value="Chromosome"/>
</dbReference>
<sequence length="243" mass="27906">MRGLPRAVRSALDKAHDSALLAVEVYNKPAVKFKSGGYIALMVIAWTALFHAIFFKKKRKPFYKKPSGRYVKTGGDYRYWELDECLRQYYGSDTMNAVRKNLEFFIPLRNKIEHRSMPELDANIFGECQAMLLNFDEMLEKEFGSKHCLRESLSFSLQMFPSAEGLIDAVTRNPAAKPIADFIQRYRSTVSPETLASGKYSFKAFLIQVTNHPGSSAPSIQFLHYDKLTEEQKKQARSYFKTL</sequence>
<keyword evidence="4" id="KW-1185">Reference proteome</keyword>
<dbReference type="AlphaFoldDB" id="A0AA86N3D1"/>
<evidence type="ECO:0000259" key="2">
    <source>
        <dbReference type="Pfam" id="PF12358"/>
    </source>
</evidence>
<dbReference type="InterPro" id="IPR022104">
    <property type="entry name" value="DUF3644"/>
</dbReference>
<protein>
    <recommendedName>
        <fullName evidence="2">DUF3644 domain-containing protein</fullName>
    </recommendedName>
</protein>